<feature type="transmembrane region" description="Helical" evidence="1">
    <location>
        <begin position="39"/>
        <end position="57"/>
    </location>
</feature>
<dbReference type="Gene3D" id="3.40.50.720">
    <property type="entry name" value="NAD(P)-binding Rossmann-like Domain"/>
    <property type="match status" value="1"/>
</dbReference>
<proteinExistence type="predicted"/>
<keyword evidence="1" id="KW-1133">Transmembrane helix</keyword>
<organism evidence="3">
    <name type="scientific">marine metagenome</name>
    <dbReference type="NCBI Taxonomy" id="408172"/>
    <lineage>
        <taxon>unclassified sequences</taxon>
        <taxon>metagenomes</taxon>
        <taxon>ecological metagenomes</taxon>
    </lineage>
</organism>
<name>A0A382SPN4_9ZZZZ</name>
<dbReference type="Pfam" id="PF01370">
    <property type="entry name" value="Epimerase"/>
    <property type="match status" value="1"/>
</dbReference>
<feature type="domain" description="NAD-dependent epimerase/dehydratase" evidence="2">
    <location>
        <begin position="66"/>
        <end position="96"/>
    </location>
</feature>
<sequence length="119" mass="12787">MNRVNLVLILCLAIGVTIALTIPPSLAHGTSSGSEGGGLALLIFPVAAVLFVLFLVFTHRKKGWTVLVTGGAGYVGSILVPKLLQHGHRVVVLDLFPCGDDIFEKYQHHENLRQISGDF</sequence>
<gene>
    <name evidence="3" type="ORF">METZ01_LOCUS364366</name>
</gene>
<evidence type="ECO:0000256" key="1">
    <source>
        <dbReference type="SAM" id="Phobius"/>
    </source>
</evidence>
<feature type="transmembrane region" description="Helical" evidence="1">
    <location>
        <begin position="64"/>
        <end position="84"/>
    </location>
</feature>
<reference evidence="3" key="1">
    <citation type="submission" date="2018-05" db="EMBL/GenBank/DDBJ databases">
        <authorList>
            <person name="Lanie J.A."/>
            <person name="Ng W.-L."/>
            <person name="Kazmierczak K.M."/>
            <person name="Andrzejewski T.M."/>
            <person name="Davidsen T.M."/>
            <person name="Wayne K.J."/>
            <person name="Tettelin H."/>
            <person name="Glass J.I."/>
            <person name="Rusch D."/>
            <person name="Podicherti R."/>
            <person name="Tsui H.-C.T."/>
            <person name="Winkler M.E."/>
        </authorList>
    </citation>
    <scope>NUCLEOTIDE SEQUENCE</scope>
</reference>
<accession>A0A382SPN4</accession>
<dbReference type="SUPFAM" id="SSF51735">
    <property type="entry name" value="NAD(P)-binding Rossmann-fold domains"/>
    <property type="match status" value="1"/>
</dbReference>
<evidence type="ECO:0000313" key="3">
    <source>
        <dbReference type="EMBL" id="SVD11512.1"/>
    </source>
</evidence>
<evidence type="ECO:0000259" key="2">
    <source>
        <dbReference type="Pfam" id="PF01370"/>
    </source>
</evidence>
<protein>
    <recommendedName>
        <fullName evidence="2">NAD-dependent epimerase/dehydratase domain-containing protein</fullName>
    </recommendedName>
</protein>
<keyword evidence="1" id="KW-0472">Membrane</keyword>
<dbReference type="InterPro" id="IPR036291">
    <property type="entry name" value="NAD(P)-bd_dom_sf"/>
</dbReference>
<dbReference type="InterPro" id="IPR001509">
    <property type="entry name" value="Epimerase_deHydtase"/>
</dbReference>
<feature type="non-terminal residue" evidence="3">
    <location>
        <position position="119"/>
    </location>
</feature>
<dbReference type="AlphaFoldDB" id="A0A382SPN4"/>
<keyword evidence="1" id="KW-0812">Transmembrane</keyword>
<dbReference type="EMBL" id="UINC01130445">
    <property type="protein sequence ID" value="SVD11512.1"/>
    <property type="molecule type" value="Genomic_DNA"/>
</dbReference>